<dbReference type="OrthoDB" id="9801228at2"/>
<dbReference type="NCBIfam" id="TIGR00049">
    <property type="entry name" value="iron-sulfur cluster assembly accessory protein"/>
    <property type="match status" value="1"/>
</dbReference>
<dbReference type="PANTHER" id="PTHR10072:SF47">
    <property type="entry name" value="PROTEIN SUFA"/>
    <property type="match status" value="1"/>
</dbReference>
<dbReference type="STRING" id="630626.EBL_c16740"/>
<evidence type="ECO:0000313" key="4">
    <source>
        <dbReference type="EMBL" id="AFJ46768.1"/>
    </source>
</evidence>
<evidence type="ECO:0000256" key="1">
    <source>
        <dbReference type="ARBA" id="ARBA00006718"/>
    </source>
</evidence>
<name>I2B8B4_SHIBC</name>
<dbReference type="PANTHER" id="PTHR10072">
    <property type="entry name" value="IRON-SULFUR CLUSTER ASSEMBLY PROTEIN"/>
    <property type="match status" value="1"/>
</dbReference>
<organism evidence="4 5">
    <name type="scientific">Shimwellia blattae (strain ATCC 29907 / DSM 4481 / JCM 1650 / NBRC 105725 / CDC 9005-74)</name>
    <name type="common">Escherichia blattae</name>
    <dbReference type="NCBI Taxonomy" id="630626"/>
    <lineage>
        <taxon>Bacteria</taxon>
        <taxon>Pseudomonadati</taxon>
        <taxon>Pseudomonadota</taxon>
        <taxon>Gammaproteobacteria</taxon>
        <taxon>Enterobacterales</taxon>
        <taxon>Enterobacteriaceae</taxon>
        <taxon>Shimwellia</taxon>
    </lineage>
</organism>
<dbReference type="GO" id="GO:0005829">
    <property type="term" value="C:cytosol"/>
    <property type="evidence" value="ECO:0007669"/>
    <property type="project" value="TreeGrafter"/>
</dbReference>
<dbReference type="KEGG" id="ebt:EBL_c16740"/>
<dbReference type="Proteomes" id="UP000001955">
    <property type="component" value="Chromosome"/>
</dbReference>
<dbReference type="Pfam" id="PF01521">
    <property type="entry name" value="Fe-S_biosyn"/>
    <property type="match status" value="1"/>
</dbReference>
<proteinExistence type="inferred from homology"/>
<dbReference type="EMBL" id="CP001560">
    <property type="protein sequence ID" value="AFJ46768.1"/>
    <property type="molecule type" value="Genomic_DNA"/>
</dbReference>
<dbReference type="HOGENOM" id="CLU_069054_4_2_6"/>
<dbReference type="RefSeq" id="WP_002443197.1">
    <property type="nucleotide sequence ID" value="NC_017910.1"/>
</dbReference>
<dbReference type="PATRIC" id="fig|630626.3.peg.1620"/>
<dbReference type="GO" id="GO:0016226">
    <property type="term" value="P:iron-sulfur cluster assembly"/>
    <property type="evidence" value="ECO:0007669"/>
    <property type="project" value="InterPro"/>
</dbReference>
<comment type="similarity">
    <text evidence="1">Belongs to the HesB/IscA family.</text>
</comment>
<dbReference type="InterPro" id="IPR011298">
    <property type="entry name" value="SufA_proteobacteria"/>
</dbReference>
<keyword evidence="5" id="KW-1185">Reference proteome</keyword>
<dbReference type="SUPFAM" id="SSF89360">
    <property type="entry name" value="HesB-like domain"/>
    <property type="match status" value="1"/>
</dbReference>
<dbReference type="PROSITE" id="PS01152">
    <property type="entry name" value="HESB"/>
    <property type="match status" value="1"/>
</dbReference>
<dbReference type="InterPro" id="IPR000361">
    <property type="entry name" value="ATAP_core_dom"/>
</dbReference>
<dbReference type="NCBIfam" id="TIGR01997">
    <property type="entry name" value="sufA_proteo"/>
    <property type="match status" value="1"/>
</dbReference>
<feature type="domain" description="Core" evidence="3">
    <location>
        <begin position="18"/>
        <end position="118"/>
    </location>
</feature>
<accession>I2B8B4</accession>
<dbReference type="eggNOG" id="COG0316">
    <property type="taxonomic scope" value="Bacteria"/>
</dbReference>
<dbReference type="InterPro" id="IPR016092">
    <property type="entry name" value="ATAP"/>
</dbReference>
<dbReference type="AlphaFoldDB" id="I2B8B4"/>
<dbReference type="InterPro" id="IPR050322">
    <property type="entry name" value="Fe-S_cluster_asmbl/transfer"/>
</dbReference>
<evidence type="ECO:0000256" key="2">
    <source>
        <dbReference type="ARBA" id="ARBA00023004"/>
    </source>
</evidence>
<dbReference type="InterPro" id="IPR035903">
    <property type="entry name" value="HesB-like_dom_sf"/>
</dbReference>
<evidence type="ECO:0000313" key="5">
    <source>
        <dbReference type="Proteomes" id="UP000001955"/>
    </source>
</evidence>
<gene>
    <name evidence="4" type="primary">sufA</name>
    <name evidence="4" type="ordered locus">EBL_c16740</name>
</gene>
<keyword evidence="2" id="KW-0408">Iron</keyword>
<dbReference type="InterPro" id="IPR017870">
    <property type="entry name" value="FeS_cluster_insertion_CS"/>
</dbReference>
<sequence>MTTQADIFEPADYRWRGLTMTPAAAAHICELVAKQPGLLGIRLRVKQSGCAGFGYVLEQVSAPEPGDLLFEQQGARLWVPLKAMPLIDGTEVDYVRDGLNQVFKFHNPNAQNACGCGESFGV</sequence>
<protein>
    <submittedName>
        <fullName evidence="4">SufA scaffold protein for iron-sulfur cluster assembly</fullName>
    </submittedName>
</protein>
<dbReference type="GO" id="GO:0051537">
    <property type="term" value="F:2 iron, 2 sulfur cluster binding"/>
    <property type="evidence" value="ECO:0007669"/>
    <property type="project" value="UniProtKB-ARBA"/>
</dbReference>
<evidence type="ECO:0000259" key="3">
    <source>
        <dbReference type="Pfam" id="PF01521"/>
    </source>
</evidence>
<dbReference type="Gene3D" id="2.60.300.12">
    <property type="entry name" value="HesB-like domain"/>
    <property type="match status" value="1"/>
</dbReference>
<reference evidence="4 5" key="1">
    <citation type="journal article" date="2012" name="J. Bacteriol.">
        <title>Complete genome sequence of the B12-producing Shimwellia blattae strain DSM 4481, isolated from a cockroach.</title>
        <authorList>
            <person name="Brzuszkiewicz E."/>
            <person name="Waschkowitz T."/>
            <person name="Wiezer A."/>
            <person name="Daniel R."/>
        </authorList>
    </citation>
    <scope>NUCLEOTIDE SEQUENCE [LARGE SCALE GENOMIC DNA]</scope>
    <source>
        <strain evidence="5">ATCC 29907 / DSM 4481 / JCM 1650 / NBRC 105725 / CDC 9005-74</strain>
    </source>
</reference>
<dbReference type="NCBIfam" id="NF007050">
    <property type="entry name" value="PRK09504.1"/>
    <property type="match status" value="1"/>
</dbReference>
<accession>K6WK09</accession>